<dbReference type="Pfam" id="PF08281">
    <property type="entry name" value="Sigma70_r4_2"/>
    <property type="match status" value="1"/>
</dbReference>
<gene>
    <name evidence="7" type="ORF">SAMN05421813_11220</name>
</gene>
<dbReference type="InterPro" id="IPR013325">
    <property type="entry name" value="RNA_pol_sigma_r2"/>
</dbReference>
<evidence type="ECO:0000313" key="8">
    <source>
        <dbReference type="Proteomes" id="UP000199226"/>
    </source>
</evidence>
<dbReference type="InterPro" id="IPR007627">
    <property type="entry name" value="RNA_pol_sigma70_r2"/>
</dbReference>
<dbReference type="GO" id="GO:0003677">
    <property type="term" value="F:DNA binding"/>
    <property type="evidence" value="ECO:0007669"/>
    <property type="project" value="InterPro"/>
</dbReference>
<dbReference type="InterPro" id="IPR014284">
    <property type="entry name" value="RNA_pol_sigma-70_dom"/>
</dbReference>
<evidence type="ECO:0000259" key="5">
    <source>
        <dbReference type="Pfam" id="PF04542"/>
    </source>
</evidence>
<proteinExistence type="inferred from homology"/>
<keyword evidence="8" id="KW-1185">Reference proteome</keyword>
<organism evidence="7 8">
    <name type="scientific">Daejeonella rubra</name>
    <dbReference type="NCBI Taxonomy" id="990371"/>
    <lineage>
        <taxon>Bacteria</taxon>
        <taxon>Pseudomonadati</taxon>
        <taxon>Bacteroidota</taxon>
        <taxon>Sphingobacteriia</taxon>
        <taxon>Sphingobacteriales</taxon>
        <taxon>Sphingobacteriaceae</taxon>
        <taxon>Daejeonella</taxon>
    </lineage>
</organism>
<dbReference type="InterPro" id="IPR039425">
    <property type="entry name" value="RNA_pol_sigma-70-like"/>
</dbReference>
<dbReference type="AlphaFoldDB" id="A0A1G9T5W8"/>
<dbReference type="InterPro" id="IPR013249">
    <property type="entry name" value="RNA_pol_sigma70_r4_t2"/>
</dbReference>
<dbReference type="PANTHER" id="PTHR43133">
    <property type="entry name" value="RNA POLYMERASE ECF-TYPE SIGMA FACTO"/>
    <property type="match status" value="1"/>
</dbReference>
<comment type="similarity">
    <text evidence="1">Belongs to the sigma-70 factor family. ECF subfamily.</text>
</comment>
<dbReference type="SUPFAM" id="SSF88659">
    <property type="entry name" value="Sigma3 and sigma4 domains of RNA polymerase sigma factors"/>
    <property type="match status" value="1"/>
</dbReference>
<dbReference type="Pfam" id="PF04542">
    <property type="entry name" value="Sigma70_r2"/>
    <property type="match status" value="1"/>
</dbReference>
<feature type="domain" description="RNA polymerase sigma factor 70 region 4 type 2" evidence="6">
    <location>
        <begin position="124"/>
        <end position="175"/>
    </location>
</feature>
<sequence>MRKGEAFSDQELLSLLRSEDQLAFNEIYNRYWQTLYAVAYNRLRDQQKSEDAVHDVFSSLWSNRHKSEINNLGAYLATAVKFRVLGSIRKESVKQNYLQHISLSESVESHDISETLHYKRLMEAVNEEVENLPERCRLAFKYSREDNMPIKQIASEMNLSTSTVENHLNRALKKLRLVIKKMGAAFLSL</sequence>
<dbReference type="NCBIfam" id="TIGR02985">
    <property type="entry name" value="Sig70_bacteroi1"/>
    <property type="match status" value="1"/>
</dbReference>
<dbReference type="STRING" id="990371.SAMN05421813_11220"/>
<evidence type="ECO:0000259" key="6">
    <source>
        <dbReference type="Pfam" id="PF08281"/>
    </source>
</evidence>
<evidence type="ECO:0000313" key="7">
    <source>
        <dbReference type="EMBL" id="SDM43081.1"/>
    </source>
</evidence>
<feature type="domain" description="RNA polymerase sigma-70 region 2" evidence="5">
    <location>
        <begin position="27"/>
        <end position="92"/>
    </location>
</feature>
<dbReference type="Gene3D" id="1.10.1740.10">
    <property type="match status" value="1"/>
</dbReference>
<protein>
    <submittedName>
        <fullName evidence="7">RNA polymerase sigma-70 factor, ECF subfamily</fullName>
    </submittedName>
</protein>
<dbReference type="PANTHER" id="PTHR43133:SF46">
    <property type="entry name" value="RNA POLYMERASE SIGMA-70 FACTOR ECF SUBFAMILY"/>
    <property type="match status" value="1"/>
</dbReference>
<dbReference type="EMBL" id="FNHH01000012">
    <property type="protein sequence ID" value="SDM43081.1"/>
    <property type="molecule type" value="Genomic_DNA"/>
</dbReference>
<dbReference type="GO" id="GO:0016987">
    <property type="term" value="F:sigma factor activity"/>
    <property type="evidence" value="ECO:0007669"/>
    <property type="project" value="UniProtKB-KW"/>
</dbReference>
<accession>A0A1G9T5W8</accession>
<keyword evidence="4" id="KW-0804">Transcription</keyword>
<dbReference type="NCBIfam" id="TIGR02937">
    <property type="entry name" value="sigma70-ECF"/>
    <property type="match status" value="1"/>
</dbReference>
<keyword evidence="3" id="KW-0731">Sigma factor</keyword>
<keyword evidence="2" id="KW-0805">Transcription regulation</keyword>
<reference evidence="8" key="1">
    <citation type="submission" date="2016-10" db="EMBL/GenBank/DDBJ databases">
        <authorList>
            <person name="Varghese N."/>
            <person name="Submissions S."/>
        </authorList>
    </citation>
    <scope>NUCLEOTIDE SEQUENCE [LARGE SCALE GENOMIC DNA]</scope>
    <source>
        <strain evidence="8">DSM 24536</strain>
    </source>
</reference>
<dbReference type="GO" id="GO:0006352">
    <property type="term" value="P:DNA-templated transcription initiation"/>
    <property type="evidence" value="ECO:0007669"/>
    <property type="project" value="InterPro"/>
</dbReference>
<dbReference type="InterPro" id="IPR013324">
    <property type="entry name" value="RNA_pol_sigma_r3/r4-like"/>
</dbReference>
<dbReference type="SUPFAM" id="SSF88946">
    <property type="entry name" value="Sigma2 domain of RNA polymerase sigma factors"/>
    <property type="match status" value="1"/>
</dbReference>
<dbReference type="Gene3D" id="1.10.10.10">
    <property type="entry name" value="Winged helix-like DNA-binding domain superfamily/Winged helix DNA-binding domain"/>
    <property type="match status" value="1"/>
</dbReference>
<evidence type="ECO:0000256" key="4">
    <source>
        <dbReference type="ARBA" id="ARBA00023163"/>
    </source>
</evidence>
<evidence type="ECO:0000256" key="3">
    <source>
        <dbReference type="ARBA" id="ARBA00023082"/>
    </source>
</evidence>
<evidence type="ECO:0000256" key="1">
    <source>
        <dbReference type="ARBA" id="ARBA00010641"/>
    </source>
</evidence>
<dbReference type="RefSeq" id="WP_176767663.1">
    <property type="nucleotide sequence ID" value="NZ_FNHH01000012.1"/>
</dbReference>
<dbReference type="InterPro" id="IPR036388">
    <property type="entry name" value="WH-like_DNA-bd_sf"/>
</dbReference>
<dbReference type="InterPro" id="IPR014327">
    <property type="entry name" value="RNA_pol_sigma70_bacteroid"/>
</dbReference>
<name>A0A1G9T5W8_9SPHI</name>
<dbReference type="Proteomes" id="UP000199226">
    <property type="component" value="Unassembled WGS sequence"/>
</dbReference>
<evidence type="ECO:0000256" key="2">
    <source>
        <dbReference type="ARBA" id="ARBA00023015"/>
    </source>
</evidence>